<reference evidence="4" key="1">
    <citation type="journal article" date="2020" name="Nature">
        <title>Giant virus diversity and host interactions through global metagenomics.</title>
        <authorList>
            <person name="Schulz F."/>
            <person name="Roux S."/>
            <person name="Paez-Espino D."/>
            <person name="Jungbluth S."/>
            <person name="Walsh D.A."/>
            <person name="Denef V.J."/>
            <person name="McMahon K.D."/>
            <person name="Konstantinidis K.T."/>
            <person name="Eloe-Fadrosh E.A."/>
            <person name="Kyrpides N.C."/>
            <person name="Woyke T."/>
        </authorList>
    </citation>
    <scope>NUCLEOTIDE SEQUENCE</scope>
    <source>
        <strain evidence="4">GVMAG-M-3300023179-92</strain>
    </source>
</reference>
<dbReference type="SUPFAM" id="SSF56112">
    <property type="entry name" value="Protein kinase-like (PK-like)"/>
    <property type="match status" value="1"/>
</dbReference>
<dbReference type="InterPro" id="IPR000719">
    <property type="entry name" value="Prot_kinase_dom"/>
</dbReference>
<feature type="domain" description="Protein kinase" evidence="3">
    <location>
        <begin position="8"/>
        <end position="328"/>
    </location>
</feature>
<dbReference type="PROSITE" id="PS00108">
    <property type="entry name" value="PROTEIN_KINASE_ST"/>
    <property type="match status" value="1"/>
</dbReference>
<dbReference type="Gene3D" id="1.10.510.10">
    <property type="entry name" value="Transferase(Phosphotransferase) domain 1"/>
    <property type="match status" value="1"/>
</dbReference>
<dbReference type="GO" id="GO:0004672">
    <property type="term" value="F:protein kinase activity"/>
    <property type="evidence" value="ECO:0007669"/>
    <property type="project" value="InterPro"/>
</dbReference>
<dbReference type="EMBL" id="MN739934">
    <property type="protein sequence ID" value="QHT78539.1"/>
    <property type="molecule type" value="Genomic_DNA"/>
</dbReference>
<evidence type="ECO:0000256" key="2">
    <source>
        <dbReference type="ARBA" id="ARBA00022840"/>
    </source>
</evidence>
<dbReference type="AlphaFoldDB" id="A0A6C0HDF6"/>
<evidence type="ECO:0000259" key="3">
    <source>
        <dbReference type="PROSITE" id="PS50011"/>
    </source>
</evidence>
<accession>A0A6C0HDF6</accession>
<dbReference type="GO" id="GO:0005524">
    <property type="term" value="F:ATP binding"/>
    <property type="evidence" value="ECO:0007669"/>
    <property type="project" value="UniProtKB-KW"/>
</dbReference>
<dbReference type="PROSITE" id="PS50011">
    <property type="entry name" value="PROTEIN_KINASE_DOM"/>
    <property type="match status" value="1"/>
</dbReference>
<protein>
    <recommendedName>
        <fullName evidence="3">Protein kinase domain-containing protein</fullName>
    </recommendedName>
</protein>
<keyword evidence="2" id="KW-0067">ATP-binding</keyword>
<dbReference type="InterPro" id="IPR008271">
    <property type="entry name" value="Ser/Thr_kinase_AS"/>
</dbReference>
<name>A0A6C0HDF6_9ZZZZ</name>
<evidence type="ECO:0000256" key="1">
    <source>
        <dbReference type="ARBA" id="ARBA00022741"/>
    </source>
</evidence>
<proteinExistence type="predicted"/>
<dbReference type="SMART" id="SM00220">
    <property type="entry name" value="S_TKc"/>
    <property type="match status" value="1"/>
</dbReference>
<organism evidence="4">
    <name type="scientific">viral metagenome</name>
    <dbReference type="NCBI Taxonomy" id="1070528"/>
    <lineage>
        <taxon>unclassified sequences</taxon>
        <taxon>metagenomes</taxon>
        <taxon>organismal metagenomes</taxon>
    </lineage>
</organism>
<sequence>MDFDDSEFDNFIQIGKGSYGTVFGNQNKVFKLMNLIMIDNDKHFAFIDNNIRELVFYKTIHYKNIIKDPNTNYTYSLIPDKKPISISFYQDILLKKTNHTVKLVMKNHGIPLNKFNVTQTTISSRKLNLSIIKIDFLNVLIHQIGNSILYLHESNFSHGDLKPNNILCNFNNHKLTFNLIDFGSVCFNHTDKIYYKFHRTTILYCSPEECQIDHKYYKENDIWSFGCIIYELYTGNMFLKDLLILLKQQELFYDIYVHYSKQEYYETLYKIFISISQEVIDNLIKEHVDDQLVRDKVLKCLIIDRTKRITIDKLINKELKNDVKHDLYTIEYNSIKKNSYLLLRPQCIEYAKKTCDKKWLGNPYVYGHSIMLFDRFLIRTIQYTNENYDIVLVLLLCITLSTIILNCEIVKSTDIIEEYYEITKVQLYQSEILQTFYLLIEKFDFLFFNYSFDLYFKDKNFETIVEITKKYILSNNTTNGLIEYTKNIN</sequence>
<dbReference type="InterPro" id="IPR011009">
    <property type="entry name" value="Kinase-like_dom_sf"/>
</dbReference>
<dbReference type="InterPro" id="IPR050117">
    <property type="entry name" value="MAPK"/>
</dbReference>
<keyword evidence="1" id="KW-0547">Nucleotide-binding</keyword>
<dbReference type="PANTHER" id="PTHR24055">
    <property type="entry name" value="MITOGEN-ACTIVATED PROTEIN KINASE"/>
    <property type="match status" value="1"/>
</dbReference>
<dbReference type="Pfam" id="PF00069">
    <property type="entry name" value="Pkinase"/>
    <property type="match status" value="1"/>
</dbReference>
<evidence type="ECO:0000313" key="4">
    <source>
        <dbReference type="EMBL" id="QHT78539.1"/>
    </source>
</evidence>